<protein>
    <submittedName>
        <fullName evidence="2">Uncharacterized protein</fullName>
    </submittedName>
</protein>
<feature type="compositionally biased region" description="Basic residues" evidence="1">
    <location>
        <begin position="53"/>
        <end position="66"/>
    </location>
</feature>
<gene>
    <name evidence="2" type="ORF">mRhiFer1_010131</name>
</gene>
<evidence type="ECO:0000313" key="2">
    <source>
        <dbReference type="EMBL" id="KAF6351615.1"/>
    </source>
</evidence>
<dbReference type="EMBL" id="JACAGC010000008">
    <property type="protein sequence ID" value="KAF6351615.1"/>
    <property type="molecule type" value="Genomic_DNA"/>
</dbReference>
<sequence>MMTRHYPRKHLSRPPHPNRTERPPIRNNSIYHLRSLLLFRLLLGLLPLKPSSHSRTRRMLTTHRHSPSQPPRSSPSQHISPIGLRSIHHLSSPQPNRRKSQPYTSSPIHYYLPRPLLHPTTGLRVPRDLLHNRRRSIWLNILHSHRISRPTRHYWFNFPYCVLPTPTKIPLHIQTPLRI</sequence>
<organism evidence="2 3">
    <name type="scientific">Rhinolophus ferrumequinum</name>
    <name type="common">Greater horseshoe bat</name>
    <dbReference type="NCBI Taxonomy" id="59479"/>
    <lineage>
        <taxon>Eukaryota</taxon>
        <taxon>Metazoa</taxon>
        <taxon>Chordata</taxon>
        <taxon>Craniata</taxon>
        <taxon>Vertebrata</taxon>
        <taxon>Euteleostomi</taxon>
        <taxon>Mammalia</taxon>
        <taxon>Eutheria</taxon>
        <taxon>Laurasiatheria</taxon>
        <taxon>Chiroptera</taxon>
        <taxon>Yinpterochiroptera</taxon>
        <taxon>Rhinolophoidea</taxon>
        <taxon>Rhinolophidae</taxon>
        <taxon>Rhinolophinae</taxon>
        <taxon>Rhinolophus</taxon>
    </lineage>
</organism>
<feature type="region of interest" description="Disordered" evidence="1">
    <location>
        <begin position="53"/>
        <end position="80"/>
    </location>
</feature>
<name>A0A7J7XPN4_RHIFE</name>
<dbReference type="Proteomes" id="UP000585614">
    <property type="component" value="Unassembled WGS sequence"/>
</dbReference>
<evidence type="ECO:0000256" key="1">
    <source>
        <dbReference type="SAM" id="MobiDB-lite"/>
    </source>
</evidence>
<proteinExistence type="predicted"/>
<feature type="compositionally biased region" description="Basic residues" evidence="1">
    <location>
        <begin position="1"/>
        <end position="13"/>
    </location>
</feature>
<evidence type="ECO:0000313" key="3">
    <source>
        <dbReference type="Proteomes" id="UP000585614"/>
    </source>
</evidence>
<comment type="caution">
    <text evidence="2">The sequence shown here is derived from an EMBL/GenBank/DDBJ whole genome shotgun (WGS) entry which is preliminary data.</text>
</comment>
<accession>A0A7J7XPN4</accession>
<feature type="region of interest" description="Disordered" evidence="1">
    <location>
        <begin position="1"/>
        <end position="26"/>
    </location>
</feature>
<reference evidence="2 3" key="1">
    <citation type="journal article" date="2020" name="Nature">
        <title>Six reference-quality genomes reveal evolution of bat adaptations.</title>
        <authorList>
            <person name="Jebb D."/>
            <person name="Huang Z."/>
            <person name="Pippel M."/>
            <person name="Hughes G.M."/>
            <person name="Lavrichenko K."/>
            <person name="Devanna P."/>
            <person name="Winkler S."/>
            <person name="Jermiin L.S."/>
            <person name="Skirmuntt E.C."/>
            <person name="Katzourakis A."/>
            <person name="Burkitt-Gray L."/>
            <person name="Ray D.A."/>
            <person name="Sullivan K.A.M."/>
            <person name="Roscito J.G."/>
            <person name="Kirilenko B.M."/>
            <person name="Davalos L.M."/>
            <person name="Corthals A.P."/>
            <person name="Power M.L."/>
            <person name="Jones G."/>
            <person name="Ransome R.D."/>
            <person name="Dechmann D.K.N."/>
            <person name="Locatelli A.G."/>
            <person name="Puechmaille S.J."/>
            <person name="Fedrigo O."/>
            <person name="Jarvis E.D."/>
            <person name="Hiller M."/>
            <person name="Vernes S.C."/>
            <person name="Myers E.W."/>
            <person name="Teeling E.C."/>
        </authorList>
    </citation>
    <scope>NUCLEOTIDE SEQUENCE [LARGE SCALE GENOMIC DNA]</scope>
    <source>
        <strain evidence="2">MRhiFer1</strain>
        <tissue evidence="2">Lung</tissue>
    </source>
</reference>
<dbReference type="AlphaFoldDB" id="A0A7J7XPN4"/>